<dbReference type="InterPro" id="IPR041522">
    <property type="entry name" value="CdaR_GGDEF"/>
</dbReference>
<dbReference type="InterPro" id="IPR051448">
    <property type="entry name" value="CdaR-like_regulators"/>
</dbReference>
<feature type="domain" description="RsbT co-antagonist protein RsbRD N-terminal" evidence="1">
    <location>
        <begin position="41"/>
        <end position="183"/>
    </location>
</feature>
<protein>
    <submittedName>
        <fullName evidence="3">ABC transporter substrate-binding protein</fullName>
    </submittedName>
</protein>
<comment type="caution">
    <text evidence="3">The sequence shown here is derived from an EMBL/GenBank/DDBJ whole genome shotgun (WGS) entry which is preliminary data.</text>
</comment>
<dbReference type="InterPro" id="IPR025751">
    <property type="entry name" value="RsbRD_N_dom"/>
</dbReference>
<evidence type="ECO:0000259" key="1">
    <source>
        <dbReference type="Pfam" id="PF14361"/>
    </source>
</evidence>
<gene>
    <name evidence="3" type="ORF">MBOU_28490</name>
</gene>
<proteinExistence type="predicted"/>
<name>A0A7I9YQC3_MYCBU</name>
<evidence type="ECO:0000259" key="2">
    <source>
        <dbReference type="Pfam" id="PF17853"/>
    </source>
</evidence>
<dbReference type="PANTHER" id="PTHR33744">
    <property type="entry name" value="CARBOHYDRATE DIACID REGULATOR"/>
    <property type="match status" value="1"/>
</dbReference>
<dbReference type="EMBL" id="BLKZ01000001">
    <property type="protein sequence ID" value="GFG90807.1"/>
    <property type="molecule type" value="Genomic_DNA"/>
</dbReference>
<dbReference type="PANTHER" id="PTHR33744:SF1">
    <property type="entry name" value="DNA-BINDING TRANSCRIPTIONAL ACTIVATOR ADER"/>
    <property type="match status" value="1"/>
</dbReference>
<dbReference type="Proteomes" id="UP000465360">
    <property type="component" value="Unassembled WGS sequence"/>
</dbReference>
<dbReference type="Pfam" id="PF14361">
    <property type="entry name" value="RsbRD_N"/>
    <property type="match status" value="1"/>
</dbReference>
<dbReference type="Gene3D" id="1.10.10.2840">
    <property type="entry name" value="PucR C-terminal helix-turn-helix domain"/>
    <property type="match status" value="1"/>
</dbReference>
<evidence type="ECO:0000313" key="3">
    <source>
        <dbReference type="EMBL" id="GFG90807.1"/>
    </source>
</evidence>
<dbReference type="AlphaFoldDB" id="A0A7I9YQC3"/>
<organism evidence="3 4">
    <name type="scientific">Mycobacterium bourgelatii</name>
    <dbReference type="NCBI Taxonomy" id="1273442"/>
    <lineage>
        <taxon>Bacteria</taxon>
        <taxon>Bacillati</taxon>
        <taxon>Actinomycetota</taxon>
        <taxon>Actinomycetes</taxon>
        <taxon>Mycobacteriales</taxon>
        <taxon>Mycobacteriaceae</taxon>
        <taxon>Mycobacterium</taxon>
    </lineage>
</organism>
<dbReference type="InterPro" id="IPR042070">
    <property type="entry name" value="PucR_C-HTH_sf"/>
</dbReference>
<keyword evidence="4" id="KW-1185">Reference proteome</keyword>
<evidence type="ECO:0000313" key="4">
    <source>
        <dbReference type="Proteomes" id="UP000465360"/>
    </source>
</evidence>
<dbReference type="Pfam" id="PF17853">
    <property type="entry name" value="GGDEF_2"/>
    <property type="match status" value="1"/>
</dbReference>
<reference evidence="3 4" key="1">
    <citation type="journal article" date="2019" name="Emerg. Microbes Infect.">
        <title>Comprehensive subspecies identification of 175 nontuberculous mycobacteria species based on 7547 genomic profiles.</title>
        <authorList>
            <person name="Matsumoto Y."/>
            <person name="Kinjo T."/>
            <person name="Motooka D."/>
            <person name="Nabeya D."/>
            <person name="Jung N."/>
            <person name="Uechi K."/>
            <person name="Horii T."/>
            <person name="Iida T."/>
            <person name="Fujita J."/>
            <person name="Nakamura S."/>
        </authorList>
    </citation>
    <scope>NUCLEOTIDE SEQUENCE [LARGE SCALE GENOMIC DNA]</scope>
    <source>
        <strain evidence="3 4">JCM 30725</strain>
    </source>
</reference>
<sequence>MYPALPDWPPDIYLLHVAPKHDVDKYVAVVAQRLHQRVDTIGDTLRAAIEEAITELPADADVAESMAASIAGNLETIAAVLLAGTPATAADLPLVTLEFGRLLAQHDVPVTALVRAYRLGQRQLTEVIFGELHNISMEPETRVAVIERLTTVLLEYVDWAAEQFVAAYAEEHQHRLVQQSNVRTAWVRGILDDHPPVDTDVAAEAIRYPLRWHHLALIIWRAETDARSDEFARLRRFTADLAAAVGASDTPLCVAADRTSAWVWLPYRDAPGDVVTKVRDYAGARPDAPGVAMGAVGSGMEGFRRSHRQAQRVRAAARARNLAPPAVVAATDSGLLASALLGSNVQEIREWVADVLGPLASETDDDARLRRVLHIFLRADSGYPAAARDLGLSFTAFNRLVEQAVSRRGRPLDDRLDVELALLACQWYGAAVLRRN</sequence>
<accession>A0A7I9YQC3</accession>
<feature type="domain" description="CdaR GGDEF-like" evidence="2">
    <location>
        <begin position="197"/>
        <end position="314"/>
    </location>
</feature>